<dbReference type="GO" id="GO:0046983">
    <property type="term" value="F:protein dimerization activity"/>
    <property type="evidence" value="ECO:0007669"/>
    <property type="project" value="InterPro"/>
</dbReference>
<feature type="transmembrane region" description="Helical" evidence="9">
    <location>
        <begin position="169"/>
        <end position="188"/>
    </location>
</feature>
<keyword evidence="7" id="KW-0067">ATP-binding</keyword>
<keyword evidence="8" id="KW-0902">Two-component regulatory system</keyword>
<dbReference type="InterPro" id="IPR050482">
    <property type="entry name" value="Sensor_HK_TwoCompSys"/>
</dbReference>
<organism evidence="11 12">
    <name type="scientific">Aeromicrobium camelliae</name>
    <dbReference type="NCBI Taxonomy" id="1538144"/>
    <lineage>
        <taxon>Bacteria</taxon>
        <taxon>Bacillati</taxon>
        <taxon>Actinomycetota</taxon>
        <taxon>Actinomycetes</taxon>
        <taxon>Propionibacteriales</taxon>
        <taxon>Nocardioidaceae</taxon>
        <taxon>Aeromicrobium</taxon>
    </lineage>
</organism>
<accession>A0A3N6WKP4</accession>
<keyword evidence="4" id="KW-0808">Transferase</keyword>
<evidence type="ECO:0000256" key="4">
    <source>
        <dbReference type="ARBA" id="ARBA00022679"/>
    </source>
</evidence>
<evidence type="ECO:0000313" key="12">
    <source>
        <dbReference type="Proteomes" id="UP000275225"/>
    </source>
</evidence>
<dbReference type="InterPro" id="IPR036890">
    <property type="entry name" value="HATPase_C_sf"/>
</dbReference>
<evidence type="ECO:0000256" key="3">
    <source>
        <dbReference type="ARBA" id="ARBA00022553"/>
    </source>
</evidence>
<reference evidence="11 12" key="1">
    <citation type="submission" date="2018-11" db="EMBL/GenBank/DDBJ databases">
        <authorList>
            <person name="Li F."/>
        </authorList>
    </citation>
    <scope>NUCLEOTIDE SEQUENCE [LARGE SCALE GENOMIC DNA]</scope>
    <source>
        <strain evidence="11 12">YS17T</strain>
    </source>
</reference>
<feature type="transmembrane region" description="Helical" evidence="9">
    <location>
        <begin position="68"/>
        <end position="88"/>
    </location>
</feature>
<gene>
    <name evidence="11" type="ORF">EHW97_13945</name>
</gene>
<evidence type="ECO:0000313" key="11">
    <source>
        <dbReference type="EMBL" id="RQN02238.1"/>
    </source>
</evidence>
<evidence type="ECO:0000256" key="1">
    <source>
        <dbReference type="ARBA" id="ARBA00000085"/>
    </source>
</evidence>
<keyword evidence="12" id="KW-1185">Reference proteome</keyword>
<dbReference type="OrthoDB" id="227596at2"/>
<dbReference type="InterPro" id="IPR011712">
    <property type="entry name" value="Sig_transdc_His_kin_sub3_dim/P"/>
</dbReference>
<dbReference type="Gene3D" id="1.20.5.1930">
    <property type="match status" value="1"/>
</dbReference>
<keyword evidence="6" id="KW-0418">Kinase</keyword>
<dbReference type="Pfam" id="PF07730">
    <property type="entry name" value="HisKA_3"/>
    <property type="match status" value="1"/>
</dbReference>
<keyword evidence="3" id="KW-0597">Phosphoprotein</keyword>
<feature type="domain" description="Signal transduction histidine kinase subgroup 3 dimerisation and phosphoacceptor" evidence="10">
    <location>
        <begin position="247"/>
        <end position="314"/>
    </location>
</feature>
<evidence type="ECO:0000259" key="10">
    <source>
        <dbReference type="Pfam" id="PF07730"/>
    </source>
</evidence>
<evidence type="ECO:0000256" key="2">
    <source>
        <dbReference type="ARBA" id="ARBA00012438"/>
    </source>
</evidence>
<proteinExistence type="predicted"/>
<dbReference type="EC" id="2.7.13.3" evidence="2"/>
<keyword evidence="5" id="KW-0547">Nucleotide-binding</keyword>
<feature type="transmembrane region" description="Helical" evidence="9">
    <location>
        <begin position="194"/>
        <end position="213"/>
    </location>
</feature>
<dbReference type="SUPFAM" id="SSF55874">
    <property type="entry name" value="ATPase domain of HSP90 chaperone/DNA topoisomerase II/histidine kinase"/>
    <property type="match status" value="1"/>
</dbReference>
<keyword evidence="9" id="KW-1133">Transmembrane helix</keyword>
<sequence length="455" mass="47876">MSDSMPPLSSGRRHHVIGRTTGLSSTVVRQTAYADGRLSAPVAGGCNGGGPRGREDEMTRWIVRGRDAWVSVGYLLVAVAFACVPGTGIQWRAGDPARTLWVGVATAVVLAALHLCRRAAPGTATLAGAVVLAIEAVLTGTTSVGGILIQSDLLYAHVTARSTPRSQRWLPGLAAGCLALAVAGLLLADALPTAVLKVTMLLLALGVTLWWGVTVRIPLARAAHQRERADLIARAARAREREAVTAERLQISRELHDAICGHLSAIAMQSAAATARPPEAHTAGDLQERLVGIRKLSLAALEDMRIMIDVLRADDALAAALPRDWAQVDTVIAQAVAGGTPVTVTGRDLRDLAFAPDAGTGAYHVIREGLVNAGKHAPGKPVTIAVTESDEEVQLELANEYDRAGGTGTGTGYGLIGLAERVRWCGGTLTSGPEEGRWLLRARFPRVRQEERVGA</sequence>
<dbReference type="PANTHER" id="PTHR24421">
    <property type="entry name" value="NITRATE/NITRITE SENSOR PROTEIN NARX-RELATED"/>
    <property type="match status" value="1"/>
</dbReference>
<comment type="catalytic activity">
    <reaction evidence="1">
        <text>ATP + protein L-histidine = ADP + protein N-phospho-L-histidine.</text>
        <dbReference type="EC" id="2.7.13.3"/>
    </reaction>
</comment>
<feature type="transmembrane region" description="Helical" evidence="9">
    <location>
        <begin position="100"/>
        <end position="120"/>
    </location>
</feature>
<evidence type="ECO:0000256" key="8">
    <source>
        <dbReference type="ARBA" id="ARBA00023012"/>
    </source>
</evidence>
<dbReference type="GO" id="GO:0005524">
    <property type="term" value="F:ATP binding"/>
    <property type="evidence" value="ECO:0007669"/>
    <property type="project" value="UniProtKB-KW"/>
</dbReference>
<dbReference type="GO" id="GO:0000155">
    <property type="term" value="F:phosphorelay sensor kinase activity"/>
    <property type="evidence" value="ECO:0007669"/>
    <property type="project" value="InterPro"/>
</dbReference>
<dbReference type="Proteomes" id="UP000275225">
    <property type="component" value="Unassembled WGS sequence"/>
</dbReference>
<protein>
    <recommendedName>
        <fullName evidence="2">histidine kinase</fullName>
        <ecNumber evidence="2">2.7.13.3</ecNumber>
    </recommendedName>
</protein>
<dbReference type="EMBL" id="RQJX01000023">
    <property type="protein sequence ID" value="RQN02238.1"/>
    <property type="molecule type" value="Genomic_DNA"/>
</dbReference>
<dbReference type="Gene3D" id="3.30.565.10">
    <property type="entry name" value="Histidine kinase-like ATPase, C-terminal domain"/>
    <property type="match status" value="1"/>
</dbReference>
<dbReference type="PANTHER" id="PTHR24421:SF10">
    <property type="entry name" value="NITRATE_NITRITE SENSOR PROTEIN NARQ"/>
    <property type="match status" value="1"/>
</dbReference>
<name>A0A3N6WKP4_9ACTN</name>
<evidence type="ECO:0000256" key="5">
    <source>
        <dbReference type="ARBA" id="ARBA00022741"/>
    </source>
</evidence>
<feature type="transmembrane region" description="Helical" evidence="9">
    <location>
        <begin position="126"/>
        <end position="149"/>
    </location>
</feature>
<comment type="caution">
    <text evidence="11">The sequence shown here is derived from an EMBL/GenBank/DDBJ whole genome shotgun (WGS) entry which is preliminary data.</text>
</comment>
<keyword evidence="9" id="KW-0812">Transmembrane</keyword>
<evidence type="ECO:0000256" key="6">
    <source>
        <dbReference type="ARBA" id="ARBA00022777"/>
    </source>
</evidence>
<keyword evidence="9" id="KW-0472">Membrane</keyword>
<dbReference type="AlphaFoldDB" id="A0A3N6WKP4"/>
<dbReference type="GO" id="GO:0016020">
    <property type="term" value="C:membrane"/>
    <property type="evidence" value="ECO:0007669"/>
    <property type="project" value="InterPro"/>
</dbReference>
<evidence type="ECO:0000256" key="7">
    <source>
        <dbReference type="ARBA" id="ARBA00022840"/>
    </source>
</evidence>
<evidence type="ECO:0000256" key="9">
    <source>
        <dbReference type="SAM" id="Phobius"/>
    </source>
</evidence>